<protein>
    <recommendedName>
        <fullName evidence="7">Ion transport domain-containing protein</fullName>
    </recommendedName>
</protein>
<dbReference type="GO" id="GO:0086010">
    <property type="term" value="P:membrane depolarization during action potential"/>
    <property type="evidence" value="ECO:0007669"/>
    <property type="project" value="TreeGrafter"/>
</dbReference>
<dbReference type="Gene3D" id="1.10.287.70">
    <property type="match status" value="1"/>
</dbReference>
<dbReference type="InterPro" id="IPR043203">
    <property type="entry name" value="VGCC_Ca_Na"/>
</dbReference>
<dbReference type="EMBL" id="HBGU01032294">
    <property type="protein sequence ID" value="CAD9455372.1"/>
    <property type="molecule type" value="Transcribed_RNA"/>
</dbReference>
<dbReference type="SUPFAM" id="SSF81324">
    <property type="entry name" value="Voltage-gated potassium channels"/>
    <property type="match status" value="1"/>
</dbReference>
<evidence type="ECO:0000313" key="8">
    <source>
        <dbReference type="EMBL" id="CAD9455372.1"/>
    </source>
</evidence>
<keyword evidence="4 6" id="KW-0472">Membrane</keyword>
<proteinExistence type="predicted"/>
<dbReference type="PANTHER" id="PTHR10037:SF62">
    <property type="entry name" value="SODIUM CHANNEL PROTEIN 60E"/>
    <property type="match status" value="1"/>
</dbReference>
<feature type="transmembrane region" description="Helical" evidence="6">
    <location>
        <begin position="110"/>
        <end position="132"/>
    </location>
</feature>
<dbReference type="InterPro" id="IPR027359">
    <property type="entry name" value="Volt_channel_dom_sf"/>
</dbReference>
<dbReference type="Pfam" id="PF00520">
    <property type="entry name" value="Ion_trans"/>
    <property type="match status" value="1"/>
</dbReference>
<reference evidence="8" key="1">
    <citation type="submission" date="2021-01" db="EMBL/GenBank/DDBJ databases">
        <authorList>
            <person name="Corre E."/>
            <person name="Pelletier E."/>
            <person name="Niang G."/>
            <person name="Scheremetjew M."/>
            <person name="Finn R."/>
            <person name="Kale V."/>
            <person name="Holt S."/>
            <person name="Cochrane G."/>
            <person name="Meng A."/>
            <person name="Brown T."/>
            <person name="Cohen L."/>
        </authorList>
    </citation>
    <scope>NUCLEOTIDE SEQUENCE</scope>
    <source>
        <strain evidence="8">UTEX LB 985</strain>
    </source>
</reference>
<evidence type="ECO:0000256" key="4">
    <source>
        <dbReference type="ARBA" id="ARBA00023136"/>
    </source>
</evidence>
<evidence type="ECO:0000259" key="7">
    <source>
        <dbReference type="Pfam" id="PF00520"/>
    </source>
</evidence>
<feature type="domain" description="Ion transport" evidence="7">
    <location>
        <begin position="42"/>
        <end position="307"/>
    </location>
</feature>
<gene>
    <name evidence="8" type="ORF">CBRE1094_LOCUS17634</name>
</gene>
<keyword evidence="2 6" id="KW-0812">Transmembrane</keyword>
<evidence type="ECO:0000256" key="5">
    <source>
        <dbReference type="SAM" id="MobiDB-lite"/>
    </source>
</evidence>
<evidence type="ECO:0000256" key="2">
    <source>
        <dbReference type="ARBA" id="ARBA00022692"/>
    </source>
</evidence>
<feature type="transmembrane region" description="Helical" evidence="6">
    <location>
        <begin position="42"/>
        <end position="60"/>
    </location>
</feature>
<dbReference type="GO" id="GO:0005248">
    <property type="term" value="F:voltage-gated sodium channel activity"/>
    <property type="evidence" value="ECO:0007669"/>
    <property type="project" value="TreeGrafter"/>
</dbReference>
<feature type="region of interest" description="Disordered" evidence="5">
    <location>
        <begin position="417"/>
        <end position="458"/>
    </location>
</feature>
<dbReference type="AlphaFoldDB" id="A0A7S2DJZ5"/>
<feature type="region of interest" description="Disordered" evidence="5">
    <location>
        <begin position="311"/>
        <end position="336"/>
    </location>
</feature>
<comment type="subcellular location">
    <subcellularLocation>
        <location evidence="1">Membrane</location>
        <topology evidence="1">Multi-pass membrane protein</topology>
    </subcellularLocation>
</comment>
<organism evidence="8">
    <name type="scientific">Haptolina brevifila</name>
    <dbReference type="NCBI Taxonomy" id="156173"/>
    <lineage>
        <taxon>Eukaryota</taxon>
        <taxon>Haptista</taxon>
        <taxon>Haptophyta</taxon>
        <taxon>Prymnesiophyceae</taxon>
        <taxon>Prymnesiales</taxon>
        <taxon>Prymnesiaceae</taxon>
        <taxon>Haptolina</taxon>
    </lineage>
</organism>
<feature type="transmembrane region" description="Helical" evidence="6">
    <location>
        <begin position="153"/>
        <end position="181"/>
    </location>
</feature>
<accession>A0A7S2DJZ5</accession>
<dbReference type="Gene3D" id="1.20.120.350">
    <property type="entry name" value="Voltage-gated potassium channels. Chain C"/>
    <property type="match status" value="1"/>
</dbReference>
<dbReference type="PANTHER" id="PTHR10037">
    <property type="entry name" value="VOLTAGE-GATED CATION CHANNEL CALCIUM AND SODIUM"/>
    <property type="match status" value="1"/>
</dbReference>
<dbReference type="InterPro" id="IPR005821">
    <property type="entry name" value="Ion_trans_dom"/>
</dbReference>
<keyword evidence="3 6" id="KW-1133">Transmembrane helix</keyword>
<dbReference type="GO" id="GO:0001518">
    <property type="term" value="C:voltage-gated sodium channel complex"/>
    <property type="evidence" value="ECO:0007669"/>
    <property type="project" value="TreeGrafter"/>
</dbReference>
<sequence length="458" mass="49180">MAAVVEQPPSTSAPEALNTVGKPPVEIIWRQFEVFELYQHNIIQVPIAIIIAANFFVTIIEKEIDPYSIQLYPELWGALDIVFNCIFIIELAMNMYGTWFVTFWRSPWNIFDFVVVLAGILTMADVAALKQLKMLRAFRIFRLFKRVKSLNKIVTALVKAIPGVFNAFLIMLIIMAIYAILAVEFFSEMGTASTCQASDNCYFTRKQIGIPGQPNASIATLEVSSLTPRELPYGYEYYGTFFRALYTLFQVLTGESWSEAVARPLIFGHDDNSPPTWFSAIFFASFILLTQIVLVNVVVAVLLDQFVTDPEPTKDESAATESSSTDEMKTEDQQLQGSSVEVQLSELQGSVDALKVQLDSVGDLKQLLETALQKLAAVGDATTSEVATTSVVIGGARAASSIGTGGASVVAGASGASGTGGASGAGVLTPGKGGGTLMSQDASGPLNASARAGSNLTA</sequence>
<evidence type="ECO:0000256" key="6">
    <source>
        <dbReference type="SAM" id="Phobius"/>
    </source>
</evidence>
<evidence type="ECO:0000256" key="1">
    <source>
        <dbReference type="ARBA" id="ARBA00004141"/>
    </source>
</evidence>
<name>A0A7S2DJZ5_9EUKA</name>
<evidence type="ECO:0000256" key="3">
    <source>
        <dbReference type="ARBA" id="ARBA00022989"/>
    </source>
</evidence>
<feature type="transmembrane region" description="Helical" evidence="6">
    <location>
        <begin position="277"/>
        <end position="303"/>
    </location>
</feature>
<feature type="transmembrane region" description="Helical" evidence="6">
    <location>
        <begin position="81"/>
        <end position="104"/>
    </location>
</feature>